<feature type="compositionally biased region" description="Basic and acidic residues" evidence="10">
    <location>
        <begin position="529"/>
        <end position="544"/>
    </location>
</feature>
<feature type="compositionally biased region" description="Basic and acidic residues" evidence="10">
    <location>
        <begin position="564"/>
        <end position="585"/>
    </location>
</feature>
<keyword evidence="4 9" id="KW-0863">Zinc-finger</keyword>
<keyword evidence="2" id="KW-0479">Metal-binding</keyword>
<comment type="subcellular location">
    <subcellularLocation>
        <location evidence="1">Nucleus</location>
    </subcellularLocation>
</comment>
<keyword evidence="6" id="KW-0805">Transcription regulation</keyword>
<dbReference type="Gene3D" id="3.30.40.10">
    <property type="entry name" value="Zinc/RING finger domain, C3HC4 (zinc finger)"/>
    <property type="match status" value="1"/>
</dbReference>
<feature type="compositionally biased region" description="Basic and acidic residues" evidence="10">
    <location>
        <begin position="336"/>
        <end position="354"/>
    </location>
</feature>
<dbReference type="CDD" id="cd15529">
    <property type="entry name" value="PHD2_PHF10"/>
    <property type="match status" value="1"/>
</dbReference>
<dbReference type="Pfam" id="PF00628">
    <property type="entry name" value="PHD"/>
    <property type="match status" value="2"/>
</dbReference>
<sequence>MRIGAAAMDSSEPPPPLSAEEESAVAQDEMNADETDLNKLEETEAAVMSLLASEADNDEAIEQSPALLTVSESYSGIGDSDEFPVKEASSRTSPQDSESGMVDAAFNEATVKLSEGLSSLVSYSSSSAEVSASEDNGQDDPENDVDEAAPRVEGTVQFVEAAESGSEKLAEEVQQESSLVSPGEVLAAAADALASAADIEQVHVEEAEAVDNMAAALVKASSSMALNTDLATMDVEEPAITEVMNSDQEEKTDVQTPVFAEEGNVTQAHPAQEREASTEECVQESKDEVESLQNLAKETVQEELVTAFDEETQAAEKKDEVDFKKGSLETENAPEFVKESKIQKSPQDTEHESFADPGQASVPKESADIDTEVQMKKDAVENPPAEYTPSVIDSTQTAKLSPENLDMNPTEKELVSHEKDVNKGKGIKRSLEEDTEEPVESHEMQEEKRLRKSEQAMSPSPQTQVEREEQEEEQDTLQEEEAEPMETEAPQELEPESSTKTQAFDLSVIAKADDGSREGEGEEVGEDEGEKKDNDIQEKDKDDGKEDEESSTPSRKRKKKKRSYERPRGEGGKFMKEKPDEETRMDYNLPQDEDSQGSASRREVRRFRCEVIVPESTEVFTAEKVVEYVWPLEGVGEHYFIQEQISQYLGIMSFKRRYPDLRRRPIDMQERDYLKEKGLVSDMACDLGLTAVRSEDVLDVMFNDFPAKFEELQRLLRERKENEMRERGKVNYSMANIDKSKMQEYGRKAAADAARWNANFNKEKREERRYSFDLQTFTLQMPAGRGKKLPPAYTKIGFYPVAVLPGQFTNHYREYSSQALKTMPLTTIMSAPVIADQLGSDGGSSDSEDETCDTQRAVLDDNGKEEKGGDGPRCKVCNGTKNRNKGGKPEPLIICGSCKSASHPTCIDLTLVMVPKIESYNWQCMDCKTCVTCNDPDDEDKMIFCDMCDRGYHIYCVGLRRVPNGRWHCKECAMCSSCGSKTPAGNEHLKNAEWQHEFKKDKDNKQLRYATTLCVPCDKYWKRRQFCYVCLKVYRSIPEDGMVRCSNCPKYIHREVCSTMYENERFCINCFKMRNSTALNHSRIIAAAKKKMASGY</sequence>
<dbReference type="AlphaFoldDB" id="A0AAW0UPD4"/>
<evidence type="ECO:0000256" key="2">
    <source>
        <dbReference type="ARBA" id="ARBA00022723"/>
    </source>
</evidence>
<evidence type="ECO:0000256" key="6">
    <source>
        <dbReference type="ARBA" id="ARBA00023015"/>
    </source>
</evidence>
<evidence type="ECO:0000313" key="12">
    <source>
        <dbReference type="EMBL" id="KAK8401585.1"/>
    </source>
</evidence>
<name>A0AAW0UPD4_SCYPA</name>
<dbReference type="PROSITE" id="PS50016">
    <property type="entry name" value="ZF_PHD_2"/>
    <property type="match status" value="2"/>
</dbReference>
<keyword evidence="7" id="KW-0804">Transcription</keyword>
<proteinExistence type="predicted"/>
<dbReference type="GO" id="GO:0008270">
    <property type="term" value="F:zinc ion binding"/>
    <property type="evidence" value="ECO:0007669"/>
    <property type="project" value="UniProtKB-KW"/>
</dbReference>
<evidence type="ECO:0000256" key="3">
    <source>
        <dbReference type="ARBA" id="ARBA00022737"/>
    </source>
</evidence>
<feature type="domain" description="PHD-type" evidence="11">
    <location>
        <begin position="871"/>
        <end position="930"/>
    </location>
</feature>
<evidence type="ECO:0000256" key="8">
    <source>
        <dbReference type="ARBA" id="ARBA00023242"/>
    </source>
</evidence>
<organism evidence="12 13">
    <name type="scientific">Scylla paramamosain</name>
    <name type="common">Mud crab</name>
    <dbReference type="NCBI Taxonomy" id="85552"/>
    <lineage>
        <taxon>Eukaryota</taxon>
        <taxon>Metazoa</taxon>
        <taxon>Ecdysozoa</taxon>
        <taxon>Arthropoda</taxon>
        <taxon>Crustacea</taxon>
        <taxon>Multicrustacea</taxon>
        <taxon>Malacostraca</taxon>
        <taxon>Eumalacostraca</taxon>
        <taxon>Eucarida</taxon>
        <taxon>Decapoda</taxon>
        <taxon>Pleocyemata</taxon>
        <taxon>Brachyura</taxon>
        <taxon>Eubrachyura</taxon>
        <taxon>Portunoidea</taxon>
        <taxon>Portunidae</taxon>
        <taxon>Portuninae</taxon>
        <taxon>Scylla</taxon>
    </lineage>
</organism>
<feature type="region of interest" description="Disordered" evidence="10">
    <location>
        <begin position="72"/>
        <end position="104"/>
    </location>
</feature>
<keyword evidence="5" id="KW-0862">Zinc</keyword>
<feature type="region of interest" description="Disordered" evidence="10">
    <location>
        <begin position="1"/>
        <end position="38"/>
    </location>
</feature>
<evidence type="ECO:0000256" key="1">
    <source>
        <dbReference type="ARBA" id="ARBA00004123"/>
    </source>
</evidence>
<accession>A0AAW0UPD4</accession>
<dbReference type="PANTHER" id="PTHR45888:SF4">
    <property type="entry name" value="PHD FINGER PROTEIN 10"/>
    <property type="match status" value="1"/>
</dbReference>
<dbReference type="SMART" id="SM00249">
    <property type="entry name" value="PHD"/>
    <property type="match status" value="3"/>
</dbReference>
<dbReference type="Proteomes" id="UP001487740">
    <property type="component" value="Unassembled WGS sequence"/>
</dbReference>
<feature type="region of interest" description="Disordered" evidence="10">
    <location>
        <begin position="264"/>
        <end position="285"/>
    </location>
</feature>
<keyword evidence="8" id="KW-0539">Nucleus</keyword>
<dbReference type="PANTHER" id="PTHR45888">
    <property type="entry name" value="HL01030P-RELATED"/>
    <property type="match status" value="1"/>
</dbReference>
<feature type="compositionally biased region" description="Basic and acidic residues" evidence="10">
    <location>
        <begin position="314"/>
        <end position="328"/>
    </location>
</feature>
<feature type="compositionally biased region" description="Acidic residues" evidence="10">
    <location>
        <begin position="468"/>
        <end position="495"/>
    </location>
</feature>
<feature type="compositionally biased region" description="Basic and acidic residues" evidence="10">
    <location>
        <begin position="409"/>
        <end position="423"/>
    </location>
</feature>
<comment type="caution">
    <text evidence="12">The sequence shown here is derived from an EMBL/GenBank/DDBJ whole genome shotgun (WGS) entry which is preliminary data.</text>
</comment>
<evidence type="ECO:0000256" key="9">
    <source>
        <dbReference type="PROSITE-ProRule" id="PRU00146"/>
    </source>
</evidence>
<dbReference type="GO" id="GO:0005634">
    <property type="term" value="C:nucleus"/>
    <property type="evidence" value="ECO:0007669"/>
    <property type="project" value="UniProtKB-SubCell"/>
</dbReference>
<evidence type="ECO:0000313" key="13">
    <source>
        <dbReference type="Proteomes" id="UP001487740"/>
    </source>
</evidence>
<feature type="compositionally biased region" description="Basic residues" evidence="10">
    <location>
        <begin position="554"/>
        <end position="563"/>
    </location>
</feature>
<evidence type="ECO:0000259" key="11">
    <source>
        <dbReference type="PROSITE" id="PS50016"/>
    </source>
</evidence>
<reference evidence="12 13" key="1">
    <citation type="submission" date="2023-03" db="EMBL/GenBank/DDBJ databases">
        <title>High-quality genome of Scylla paramamosain provides insights in environmental adaptation.</title>
        <authorList>
            <person name="Zhang L."/>
        </authorList>
    </citation>
    <scope>NUCLEOTIDE SEQUENCE [LARGE SCALE GENOMIC DNA]</scope>
    <source>
        <strain evidence="12">LZ_2023a</strain>
        <tissue evidence="12">Muscle</tissue>
    </source>
</reference>
<dbReference type="InterPro" id="IPR001965">
    <property type="entry name" value="Znf_PHD"/>
</dbReference>
<feature type="compositionally biased region" description="Low complexity" evidence="10">
    <location>
        <begin position="124"/>
        <end position="134"/>
    </location>
</feature>
<keyword evidence="13" id="KW-1185">Reference proteome</keyword>
<feature type="compositionally biased region" description="Acidic residues" evidence="10">
    <location>
        <begin position="136"/>
        <end position="147"/>
    </location>
</feature>
<evidence type="ECO:0000256" key="10">
    <source>
        <dbReference type="SAM" id="MobiDB-lite"/>
    </source>
</evidence>
<dbReference type="SUPFAM" id="SSF57903">
    <property type="entry name" value="FYVE/PHD zinc finger"/>
    <property type="match status" value="2"/>
</dbReference>
<dbReference type="InterPro" id="IPR019787">
    <property type="entry name" value="Znf_PHD-finger"/>
</dbReference>
<gene>
    <name evidence="12" type="ORF">O3P69_001018</name>
</gene>
<dbReference type="EMBL" id="JARAKH010000008">
    <property type="protein sequence ID" value="KAK8401585.1"/>
    <property type="molecule type" value="Genomic_DNA"/>
</dbReference>
<dbReference type="InterPro" id="IPR013083">
    <property type="entry name" value="Znf_RING/FYVE/PHD"/>
</dbReference>
<feature type="domain" description="PHD-type" evidence="11">
    <location>
        <begin position="927"/>
        <end position="975"/>
    </location>
</feature>
<feature type="compositionally biased region" description="Basic and acidic residues" evidence="10">
    <location>
        <begin position="439"/>
        <end position="454"/>
    </location>
</feature>
<evidence type="ECO:0000256" key="7">
    <source>
        <dbReference type="ARBA" id="ARBA00023163"/>
    </source>
</evidence>
<dbReference type="CDD" id="cd21085">
    <property type="entry name" value="WH_NTD_PHF10"/>
    <property type="match status" value="1"/>
</dbReference>
<evidence type="ECO:0000256" key="4">
    <source>
        <dbReference type="ARBA" id="ARBA00022771"/>
    </source>
</evidence>
<dbReference type="InterPro" id="IPR011011">
    <property type="entry name" value="Znf_FYVE_PHD"/>
</dbReference>
<evidence type="ECO:0000256" key="5">
    <source>
        <dbReference type="ARBA" id="ARBA00022833"/>
    </source>
</evidence>
<feature type="region of interest" description="Disordered" evidence="10">
    <location>
        <begin position="310"/>
        <end position="601"/>
    </location>
</feature>
<feature type="region of interest" description="Disordered" evidence="10">
    <location>
        <begin position="124"/>
        <end position="154"/>
    </location>
</feature>
<protein>
    <recommendedName>
        <fullName evidence="11">PHD-type domain-containing protein</fullName>
    </recommendedName>
</protein>
<keyword evidence="3" id="KW-0677">Repeat</keyword>
<feature type="compositionally biased region" description="Basic and acidic residues" evidence="10">
    <location>
        <begin position="271"/>
        <end position="285"/>
    </location>
</feature>